<keyword evidence="2" id="KW-0472">Membrane</keyword>
<feature type="compositionally biased region" description="Pro residues" evidence="1">
    <location>
        <begin position="151"/>
        <end position="160"/>
    </location>
</feature>
<keyword evidence="4" id="KW-1185">Reference proteome</keyword>
<keyword evidence="2" id="KW-0812">Transmembrane</keyword>
<sequence length="223" mass="24681">MVTMKSPRPSSSSSLKSRYNSESVRASESTKQKTSLPSQSNYETIRIPEIPAGEHASDEPTVPVLSWITVLVVVVFLVFQLRRRPDVARSSTKSKTRRASREPELELDWIDDGDVGKGGGGGKKGSVKKGSPKKVKKRKGGGKDKKEASSPSPPPSPSKPSSPEHASLFQHPPSSRDHEMAVNLTNELMNSGGEDRKEEEWTEVKRKFTEFNRKQQEEGKKKV</sequence>
<feature type="compositionally biased region" description="Low complexity" evidence="1">
    <location>
        <begin position="1"/>
        <end position="23"/>
    </location>
</feature>
<proteinExistence type="predicted"/>
<feature type="transmembrane region" description="Helical" evidence="2">
    <location>
        <begin position="64"/>
        <end position="81"/>
    </location>
</feature>
<feature type="compositionally biased region" description="Polar residues" evidence="1">
    <location>
        <begin position="24"/>
        <end position="43"/>
    </location>
</feature>
<gene>
    <name evidence="3" type="ORF">TrLO_g4839</name>
</gene>
<reference evidence="4" key="1">
    <citation type="journal article" date="2023" name="Commun. Biol.">
        <title>Genome analysis of Parmales, the sister group of diatoms, reveals the evolutionary specialization of diatoms from phago-mixotrophs to photoautotrophs.</title>
        <authorList>
            <person name="Ban H."/>
            <person name="Sato S."/>
            <person name="Yoshikawa S."/>
            <person name="Yamada K."/>
            <person name="Nakamura Y."/>
            <person name="Ichinomiya M."/>
            <person name="Sato N."/>
            <person name="Blanc-Mathieu R."/>
            <person name="Endo H."/>
            <person name="Kuwata A."/>
            <person name="Ogata H."/>
        </authorList>
    </citation>
    <scope>NUCLEOTIDE SEQUENCE [LARGE SCALE GENOMIC DNA]</scope>
    <source>
        <strain evidence="4">NIES 3700</strain>
    </source>
</reference>
<organism evidence="3 4">
    <name type="scientific">Triparma laevis f. longispina</name>
    <dbReference type="NCBI Taxonomy" id="1714387"/>
    <lineage>
        <taxon>Eukaryota</taxon>
        <taxon>Sar</taxon>
        <taxon>Stramenopiles</taxon>
        <taxon>Ochrophyta</taxon>
        <taxon>Bolidophyceae</taxon>
        <taxon>Parmales</taxon>
        <taxon>Triparmaceae</taxon>
        <taxon>Triparma</taxon>
    </lineage>
</organism>
<evidence type="ECO:0000256" key="2">
    <source>
        <dbReference type="SAM" id="Phobius"/>
    </source>
</evidence>
<protein>
    <submittedName>
        <fullName evidence="3">Uncharacterized protein</fullName>
    </submittedName>
</protein>
<evidence type="ECO:0000313" key="4">
    <source>
        <dbReference type="Proteomes" id="UP001165122"/>
    </source>
</evidence>
<keyword evidence="2" id="KW-1133">Transmembrane helix</keyword>
<evidence type="ECO:0000256" key="1">
    <source>
        <dbReference type="SAM" id="MobiDB-lite"/>
    </source>
</evidence>
<dbReference type="EMBL" id="BRXW01000243">
    <property type="protein sequence ID" value="GMI16109.1"/>
    <property type="molecule type" value="Genomic_DNA"/>
</dbReference>
<dbReference type="Proteomes" id="UP001165122">
    <property type="component" value="Unassembled WGS sequence"/>
</dbReference>
<feature type="compositionally biased region" description="Basic residues" evidence="1">
    <location>
        <begin position="125"/>
        <end position="140"/>
    </location>
</feature>
<comment type="caution">
    <text evidence="3">The sequence shown here is derived from an EMBL/GenBank/DDBJ whole genome shotgun (WGS) entry which is preliminary data.</text>
</comment>
<feature type="region of interest" description="Disordered" evidence="1">
    <location>
        <begin position="1"/>
        <end position="58"/>
    </location>
</feature>
<name>A0A9W7FQ08_9STRA</name>
<dbReference type="AlphaFoldDB" id="A0A9W7FQ08"/>
<evidence type="ECO:0000313" key="3">
    <source>
        <dbReference type="EMBL" id="GMI16109.1"/>
    </source>
</evidence>
<accession>A0A9W7FQ08</accession>
<feature type="region of interest" description="Disordered" evidence="1">
    <location>
        <begin position="85"/>
        <end position="201"/>
    </location>
</feature>